<keyword evidence="2" id="KW-1185">Reference proteome</keyword>
<dbReference type="AlphaFoldDB" id="A0A845L0M0"/>
<reference evidence="1 2" key="1">
    <citation type="submission" date="2020-01" db="EMBL/GenBank/DDBJ databases">
        <title>Whole-genome sequence of Heliobacterium undosum DSM 13378.</title>
        <authorList>
            <person name="Kyndt J.A."/>
            <person name="Meyer T.E."/>
        </authorList>
    </citation>
    <scope>NUCLEOTIDE SEQUENCE [LARGE SCALE GENOMIC DNA]</scope>
    <source>
        <strain evidence="1 2">DSM 13378</strain>
    </source>
</reference>
<proteinExistence type="predicted"/>
<comment type="caution">
    <text evidence="1">The sequence shown here is derived from an EMBL/GenBank/DDBJ whole genome shotgun (WGS) entry which is preliminary data.</text>
</comment>
<gene>
    <name evidence="1" type="ORF">GTO91_01810</name>
</gene>
<name>A0A845L0M0_9FIRM</name>
<dbReference type="EMBL" id="WXEY01000001">
    <property type="protein sequence ID" value="MZP28459.1"/>
    <property type="molecule type" value="Genomic_DNA"/>
</dbReference>
<evidence type="ECO:0000313" key="2">
    <source>
        <dbReference type="Proteomes" id="UP000463470"/>
    </source>
</evidence>
<evidence type="ECO:0000313" key="1">
    <source>
        <dbReference type="EMBL" id="MZP28459.1"/>
    </source>
</evidence>
<organism evidence="1 2">
    <name type="scientific">Heliomicrobium undosum</name>
    <dbReference type="NCBI Taxonomy" id="121734"/>
    <lineage>
        <taxon>Bacteria</taxon>
        <taxon>Bacillati</taxon>
        <taxon>Bacillota</taxon>
        <taxon>Clostridia</taxon>
        <taxon>Eubacteriales</taxon>
        <taxon>Heliobacteriaceae</taxon>
        <taxon>Heliomicrobium</taxon>
    </lineage>
</organism>
<protein>
    <submittedName>
        <fullName evidence="1">Uncharacterized protein</fullName>
    </submittedName>
</protein>
<accession>A0A845L0M0</accession>
<sequence>MIRNENYKKAGCCFERRLDLLDDVHERFCCYAVLSRGLC</sequence>
<dbReference type="Proteomes" id="UP000463470">
    <property type="component" value="Unassembled WGS sequence"/>
</dbReference>